<keyword evidence="3" id="KW-1185">Reference proteome</keyword>
<sequence length="161" mass="16787">MGMLSSHLRPRAGLRRRAPRRAASVRGVGLIEVLVAVLVLAIGLLGVAAMQATALRNSQSSLERSQGVMHVYTILDAMRANPQAARAGGYNMGMTCVPPAAGTLIGSDQNAWISTLQQNLGPTACGQVACAGPLCTISVRWDDSRGTAGIATQTFTATTRI</sequence>
<evidence type="ECO:0000256" key="1">
    <source>
        <dbReference type="SAM" id="Phobius"/>
    </source>
</evidence>
<comment type="caution">
    <text evidence="2">The sequence shown here is derived from an EMBL/GenBank/DDBJ whole genome shotgun (WGS) entry which is preliminary data.</text>
</comment>
<organism evidence="2 3">
    <name type="scientific">Lysobacter hankyongensis</name>
    <dbReference type="NCBI Taxonomy" id="1176535"/>
    <lineage>
        <taxon>Bacteria</taxon>
        <taxon>Pseudomonadati</taxon>
        <taxon>Pseudomonadota</taxon>
        <taxon>Gammaproteobacteria</taxon>
        <taxon>Lysobacterales</taxon>
        <taxon>Lysobacteraceae</taxon>
        <taxon>Lysobacter</taxon>
    </lineage>
</organism>
<dbReference type="Proteomes" id="UP001499959">
    <property type="component" value="Unassembled WGS sequence"/>
</dbReference>
<name>A0ABP9ALA6_9GAMM</name>
<evidence type="ECO:0000313" key="2">
    <source>
        <dbReference type="EMBL" id="GAA4783098.1"/>
    </source>
</evidence>
<evidence type="ECO:0000313" key="3">
    <source>
        <dbReference type="Proteomes" id="UP001499959"/>
    </source>
</evidence>
<keyword evidence="1" id="KW-0812">Transmembrane</keyword>
<feature type="transmembrane region" description="Helical" evidence="1">
    <location>
        <begin position="25"/>
        <end position="50"/>
    </location>
</feature>
<proteinExistence type="predicted"/>
<reference evidence="3" key="1">
    <citation type="journal article" date="2019" name="Int. J. Syst. Evol. Microbiol.">
        <title>The Global Catalogue of Microorganisms (GCM) 10K type strain sequencing project: providing services to taxonomists for standard genome sequencing and annotation.</title>
        <authorList>
            <consortium name="The Broad Institute Genomics Platform"/>
            <consortium name="The Broad Institute Genome Sequencing Center for Infectious Disease"/>
            <person name="Wu L."/>
            <person name="Ma J."/>
        </authorList>
    </citation>
    <scope>NUCLEOTIDE SEQUENCE [LARGE SCALE GENOMIC DNA]</scope>
    <source>
        <strain evidence="3">JCM 18204</strain>
    </source>
</reference>
<protein>
    <submittedName>
        <fullName evidence="2">Type IV pilus modification protein PilV</fullName>
    </submittedName>
</protein>
<dbReference type="EMBL" id="BAABJE010000001">
    <property type="protein sequence ID" value="GAA4783098.1"/>
    <property type="molecule type" value="Genomic_DNA"/>
</dbReference>
<keyword evidence="1" id="KW-1133">Transmembrane helix</keyword>
<accession>A0ABP9ALA6</accession>
<keyword evidence="1" id="KW-0472">Membrane</keyword>
<dbReference type="RefSeq" id="WP_345301657.1">
    <property type="nucleotide sequence ID" value="NZ_BAABJE010000001.1"/>
</dbReference>
<gene>
    <name evidence="2" type="primary">pilV</name>
    <name evidence="2" type="ORF">GCM10023307_04660</name>
</gene>
<dbReference type="InterPro" id="IPR013362">
    <property type="entry name" value="Pilus_4_PilV"/>
</dbReference>
<dbReference type="NCBIfam" id="TIGR02523">
    <property type="entry name" value="type_IV_pilV"/>
    <property type="match status" value="1"/>
</dbReference>